<keyword evidence="1" id="KW-0134">Cell wall</keyword>
<evidence type="ECO:0000256" key="6">
    <source>
        <dbReference type="SAM" id="Phobius"/>
    </source>
</evidence>
<dbReference type="Proteomes" id="UP000630615">
    <property type="component" value="Unassembled WGS sequence"/>
</dbReference>
<evidence type="ECO:0000313" key="10">
    <source>
        <dbReference type="Proteomes" id="UP000630615"/>
    </source>
</evidence>
<protein>
    <recommendedName>
        <fullName evidence="8">Gram-positive cocci surface proteins LPxTG domain-containing protein</fullName>
    </recommendedName>
</protein>
<keyword evidence="3 7" id="KW-0732">Signal</keyword>
<keyword evidence="6" id="KW-1133">Transmembrane helix</keyword>
<dbReference type="PROSITE" id="PS50847">
    <property type="entry name" value="GRAM_POS_ANCHORING"/>
    <property type="match status" value="1"/>
</dbReference>
<dbReference type="Pfam" id="PF00746">
    <property type="entry name" value="Gram_pos_anchor"/>
    <property type="match status" value="1"/>
</dbReference>
<evidence type="ECO:0000256" key="5">
    <source>
        <dbReference type="SAM" id="MobiDB-lite"/>
    </source>
</evidence>
<feature type="transmembrane region" description="Helical" evidence="6">
    <location>
        <begin position="95"/>
        <end position="116"/>
    </location>
</feature>
<proteinExistence type="predicted"/>
<reference evidence="10" key="1">
    <citation type="journal article" date="2019" name="Int. J. Syst. Evol. Microbiol.">
        <title>The Global Catalogue of Microorganisms (GCM) 10K type strain sequencing project: providing services to taxonomists for standard genome sequencing and annotation.</title>
        <authorList>
            <consortium name="The Broad Institute Genomics Platform"/>
            <consortium name="The Broad Institute Genome Sequencing Center for Infectious Disease"/>
            <person name="Wu L."/>
            <person name="Ma J."/>
        </authorList>
    </citation>
    <scope>NUCLEOTIDE SEQUENCE [LARGE SCALE GENOMIC DNA]</scope>
    <source>
        <strain evidence="10">CGMCC 1.15942</strain>
    </source>
</reference>
<sequence length="126" mass="13945">MNKYRKSFISFLLCLGMIACFNSFNQPVYASNYTTNGVVEFTKSTDSTETTETKETTQSSEIDHGGKPSESNEIEDNGTTSSKKPVGKLPSTGEIISKFTTVGLALLFVLFCLFLLGQARRKKHEK</sequence>
<evidence type="ECO:0000259" key="8">
    <source>
        <dbReference type="PROSITE" id="PS50847"/>
    </source>
</evidence>
<feature type="signal peptide" evidence="7">
    <location>
        <begin position="1"/>
        <end position="30"/>
    </location>
</feature>
<organism evidence="9 10">
    <name type="scientific">Enterococcus wangshanyuanii</name>
    <dbReference type="NCBI Taxonomy" id="2005703"/>
    <lineage>
        <taxon>Bacteria</taxon>
        <taxon>Bacillati</taxon>
        <taxon>Bacillota</taxon>
        <taxon>Bacilli</taxon>
        <taxon>Lactobacillales</taxon>
        <taxon>Enterococcaceae</taxon>
        <taxon>Enterococcus</taxon>
    </lineage>
</organism>
<feature type="chain" id="PRO_5046813073" description="Gram-positive cocci surface proteins LPxTG domain-containing protein" evidence="7">
    <location>
        <begin position="31"/>
        <end position="126"/>
    </location>
</feature>
<dbReference type="RefSeq" id="WP_088270966.1">
    <property type="nucleotide sequence ID" value="NZ_BMKI01000003.1"/>
</dbReference>
<keyword evidence="6" id="KW-0812">Transmembrane</keyword>
<name>A0ABQ1P7R6_9ENTE</name>
<dbReference type="EMBL" id="BMKI01000003">
    <property type="protein sequence ID" value="GGC90537.1"/>
    <property type="molecule type" value="Genomic_DNA"/>
</dbReference>
<keyword evidence="4" id="KW-0572">Peptidoglycan-anchor</keyword>
<keyword evidence="6" id="KW-0472">Membrane</keyword>
<evidence type="ECO:0000256" key="3">
    <source>
        <dbReference type="ARBA" id="ARBA00022729"/>
    </source>
</evidence>
<dbReference type="NCBIfam" id="TIGR01167">
    <property type="entry name" value="LPXTG_anchor"/>
    <property type="match status" value="1"/>
</dbReference>
<comment type="caution">
    <text evidence="9">The sequence shown here is derived from an EMBL/GenBank/DDBJ whole genome shotgun (WGS) entry which is preliminary data.</text>
</comment>
<accession>A0ABQ1P7R6</accession>
<evidence type="ECO:0000313" key="9">
    <source>
        <dbReference type="EMBL" id="GGC90537.1"/>
    </source>
</evidence>
<feature type="domain" description="Gram-positive cocci surface proteins LPxTG" evidence="8">
    <location>
        <begin position="89"/>
        <end position="126"/>
    </location>
</feature>
<feature type="region of interest" description="Disordered" evidence="5">
    <location>
        <begin position="42"/>
        <end position="90"/>
    </location>
</feature>
<dbReference type="InterPro" id="IPR019931">
    <property type="entry name" value="LPXTG_anchor"/>
</dbReference>
<evidence type="ECO:0000256" key="2">
    <source>
        <dbReference type="ARBA" id="ARBA00022525"/>
    </source>
</evidence>
<gene>
    <name evidence="9" type="ORF">GCM10011573_20260</name>
</gene>
<feature type="compositionally biased region" description="Basic and acidic residues" evidence="5">
    <location>
        <begin position="51"/>
        <end position="67"/>
    </location>
</feature>
<evidence type="ECO:0000256" key="4">
    <source>
        <dbReference type="ARBA" id="ARBA00023088"/>
    </source>
</evidence>
<keyword evidence="10" id="KW-1185">Reference proteome</keyword>
<evidence type="ECO:0000256" key="1">
    <source>
        <dbReference type="ARBA" id="ARBA00022512"/>
    </source>
</evidence>
<keyword evidence="2" id="KW-0964">Secreted</keyword>
<evidence type="ECO:0000256" key="7">
    <source>
        <dbReference type="SAM" id="SignalP"/>
    </source>
</evidence>
<dbReference type="PROSITE" id="PS51257">
    <property type="entry name" value="PROKAR_LIPOPROTEIN"/>
    <property type="match status" value="1"/>
</dbReference>